<evidence type="ECO:0000313" key="3">
    <source>
        <dbReference type="Proteomes" id="UP000501812"/>
    </source>
</evidence>
<keyword evidence="1" id="KW-0732">Signal</keyword>
<evidence type="ECO:0008006" key="4">
    <source>
        <dbReference type="Google" id="ProtNLM"/>
    </source>
</evidence>
<gene>
    <name evidence="2" type="ORF">HHL09_24485</name>
</gene>
<proteinExistence type="predicted"/>
<reference evidence="2 3" key="1">
    <citation type="submission" date="2020-04" db="EMBL/GenBank/DDBJ databases">
        <title>Luteolibacter sp. G-1-1-1 isolated from soil.</title>
        <authorList>
            <person name="Dahal R.H."/>
        </authorList>
    </citation>
    <scope>NUCLEOTIDE SEQUENCE [LARGE SCALE GENOMIC DNA]</scope>
    <source>
        <strain evidence="2 3">G-1-1-1</strain>
    </source>
</reference>
<organism evidence="2 3">
    <name type="scientific">Luteolibacter luteus</name>
    <dbReference type="NCBI Taxonomy" id="2728835"/>
    <lineage>
        <taxon>Bacteria</taxon>
        <taxon>Pseudomonadati</taxon>
        <taxon>Verrucomicrobiota</taxon>
        <taxon>Verrucomicrobiia</taxon>
        <taxon>Verrucomicrobiales</taxon>
        <taxon>Verrucomicrobiaceae</taxon>
        <taxon>Luteolibacter</taxon>
    </lineage>
</organism>
<dbReference type="Proteomes" id="UP000501812">
    <property type="component" value="Chromosome"/>
</dbReference>
<dbReference type="KEGG" id="luo:HHL09_24485"/>
<dbReference type="EMBL" id="CP051774">
    <property type="protein sequence ID" value="QJE98801.1"/>
    <property type="molecule type" value="Genomic_DNA"/>
</dbReference>
<accession>A0A858RQ95</accession>
<protein>
    <recommendedName>
        <fullName evidence="4">DUF3108 domain-containing protein</fullName>
    </recommendedName>
</protein>
<dbReference type="AlphaFoldDB" id="A0A858RQ95"/>
<dbReference type="RefSeq" id="WP_169457288.1">
    <property type="nucleotide sequence ID" value="NZ_CP051774.1"/>
</dbReference>
<keyword evidence="3" id="KW-1185">Reference proteome</keyword>
<feature type="signal peptide" evidence="1">
    <location>
        <begin position="1"/>
        <end position="21"/>
    </location>
</feature>
<evidence type="ECO:0000256" key="1">
    <source>
        <dbReference type="SAM" id="SignalP"/>
    </source>
</evidence>
<evidence type="ECO:0000313" key="2">
    <source>
        <dbReference type="EMBL" id="QJE98801.1"/>
    </source>
</evidence>
<sequence length="225" mass="23806">MKSIVSCILAAFVATSASALAVDVRFLAWDEAIAARQVAVADGEKVTDIKNLHPLQRTEAIGTTAAEGNIAVRALDKKSPEGKPLDLAVKIGGMTKPLILLLPDAKAPTGLRGYAIEDDSSSFAWGSFRVLNATGKVLNMALGSERKQLPATWQPVDMKPGGDKPVSVVVLSPDAPKAPLYSGVWKPEPDVRRLVIVVPGTDVRLGPLALKVIPEDRRTDVAASN</sequence>
<feature type="chain" id="PRO_5032814045" description="DUF3108 domain-containing protein" evidence="1">
    <location>
        <begin position="22"/>
        <end position="225"/>
    </location>
</feature>
<name>A0A858RQ95_9BACT</name>